<feature type="compositionally biased region" description="Basic and acidic residues" evidence="1">
    <location>
        <begin position="37"/>
        <end position="46"/>
    </location>
</feature>
<accession>A0AAV4ZUD7</accession>
<dbReference type="RefSeq" id="WP_066927995.1">
    <property type="nucleotide sequence ID" value="NZ_BPQO01000027.1"/>
</dbReference>
<evidence type="ECO:0000313" key="2">
    <source>
        <dbReference type="EMBL" id="GJD91451.1"/>
    </source>
</evidence>
<dbReference type="Pfam" id="PF17001">
    <property type="entry name" value="T3SS_basalb_I"/>
    <property type="match status" value="1"/>
</dbReference>
<name>A0AAV4ZUD7_9HYPH</name>
<dbReference type="AlphaFoldDB" id="A0AAV4ZUD7"/>
<dbReference type="GO" id="GO:0030254">
    <property type="term" value="P:protein secretion by the type III secretion system"/>
    <property type="evidence" value="ECO:0007669"/>
    <property type="project" value="InterPro"/>
</dbReference>
<gene>
    <name evidence="2" type="ORF">BHAOGJBA_4999</name>
</gene>
<dbReference type="NCBIfam" id="TIGR02497">
    <property type="entry name" value="yscI_hrpB_dom"/>
    <property type="match status" value="1"/>
</dbReference>
<sequence>MPALSLPNLGVGSGSAALGEGLREAGGVQRAAFQDAMTRKSADRPTLDAPAATAPATAAQPVAPVQTVQPVGFENAPGARDRVRRSLELDGAARPTDGDTILGGLQKLRGAFDARHARVGEIMASKTVDTNALLAMQMEVAQYTLLVDVSSKLTGKSTQSLDTLMKGQ</sequence>
<evidence type="ECO:0008006" key="4">
    <source>
        <dbReference type="Google" id="ProtNLM"/>
    </source>
</evidence>
<proteinExistence type="predicted"/>
<dbReference type="EMBL" id="BPQO01000027">
    <property type="protein sequence ID" value="GJD91451.1"/>
    <property type="molecule type" value="Genomic_DNA"/>
</dbReference>
<organism evidence="2 3">
    <name type="scientific">Methylobacterium hispanicum</name>
    <dbReference type="NCBI Taxonomy" id="270350"/>
    <lineage>
        <taxon>Bacteria</taxon>
        <taxon>Pseudomonadati</taxon>
        <taxon>Pseudomonadota</taxon>
        <taxon>Alphaproteobacteria</taxon>
        <taxon>Hyphomicrobiales</taxon>
        <taxon>Methylobacteriaceae</taxon>
        <taxon>Methylobacterium</taxon>
    </lineage>
</organism>
<evidence type="ECO:0000256" key="1">
    <source>
        <dbReference type="SAM" id="MobiDB-lite"/>
    </source>
</evidence>
<reference evidence="2" key="2">
    <citation type="submission" date="2021-08" db="EMBL/GenBank/DDBJ databases">
        <authorList>
            <person name="Tani A."/>
            <person name="Ola A."/>
            <person name="Ogura Y."/>
            <person name="Katsura K."/>
            <person name="Hayashi T."/>
        </authorList>
    </citation>
    <scope>NUCLEOTIDE SEQUENCE</scope>
    <source>
        <strain evidence="2">DSM 16372</strain>
    </source>
</reference>
<feature type="compositionally biased region" description="Low complexity" evidence="1">
    <location>
        <begin position="49"/>
        <end position="71"/>
    </location>
</feature>
<keyword evidence="3" id="KW-1185">Reference proteome</keyword>
<reference evidence="2" key="1">
    <citation type="journal article" date="2016" name="Front. Microbiol.">
        <title>Genome Sequence of the Piezophilic, Mesophilic Sulfate-Reducing Bacterium Desulfovibrio indicus J2T.</title>
        <authorList>
            <person name="Cao J."/>
            <person name="Maignien L."/>
            <person name="Shao Z."/>
            <person name="Alain K."/>
            <person name="Jebbar M."/>
        </authorList>
    </citation>
    <scope>NUCLEOTIDE SEQUENCE</scope>
    <source>
        <strain evidence="2">DSM 16372</strain>
    </source>
</reference>
<protein>
    <recommendedName>
        <fullName evidence="4">Type III secretion protein</fullName>
    </recommendedName>
</protein>
<dbReference type="InterPro" id="IPR012670">
    <property type="entry name" value="T3SS_YscI/HrpB"/>
</dbReference>
<feature type="region of interest" description="Disordered" evidence="1">
    <location>
        <begin position="35"/>
        <end position="79"/>
    </location>
</feature>
<dbReference type="Proteomes" id="UP001055247">
    <property type="component" value="Unassembled WGS sequence"/>
</dbReference>
<comment type="caution">
    <text evidence="2">The sequence shown here is derived from an EMBL/GenBank/DDBJ whole genome shotgun (WGS) entry which is preliminary data.</text>
</comment>
<evidence type="ECO:0000313" key="3">
    <source>
        <dbReference type="Proteomes" id="UP001055247"/>
    </source>
</evidence>